<dbReference type="EMBL" id="PDXB01000071">
    <property type="protein sequence ID" value="RYN16601.1"/>
    <property type="molecule type" value="Genomic_DNA"/>
</dbReference>
<gene>
    <name evidence="1" type="ORF">AA0115_g12277</name>
</gene>
<dbReference type="InterPro" id="IPR038883">
    <property type="entry name" value="AN11006-like"/>
</dbReference>
<dbReference type="PANTHER" id="PTHR42085">
    <property type="entry name" value="F-BOX DOMAIN-CONTAINING PROTEIN"/>
    <property type="match status" value="1"/>
</dbReference>
<reference evidence="1" key="2">
    <citation type="journal article" date="2019" name="bioRxiv">
        <title>Genomics, evolutionary history and diagnostics of the Alternaria alternata species group including apple and Asian pear pathotypes.</title>
        <authorList>
            <person name="Armitage A.D."/>
            <person name="Cockerton H.M."/>
            <person name="Sreenivasaprasad S."/>
            <person name="Woodhall J.W."/>
            <person name="Lane C.R."/>
            <person name="Harrison R.J."/>
            <person name="Clarkson J.P."/>
        </authorList>
    </citation>
    <scope>NUCLEOTIDE SEQUENCE</scope>
    <source>
        <strain evidence="1">FERA 1164</strain>
    </source>
</reference>
<dbReference type="PANTHER" id="PTHR42085:SF1">
    <property type="entry name" value="F-BOX DOMAIN-CONTAINING PROTEIN"/>
    <property type="match status" value="1"/>
</dbReference>
<evidence type="ECO:0008006" key="3">
    <source>
        <dbReference type="Google" id="ProtNLM"/>
    </source>
</evidence>
<evidence type="ECO:0000313" key="2">
    <source>
        <dbReference type="Proteomes" id="UP000292340"/>
    </source>
</evidence>
<dbReference type="Proteomes" id="UP000292340">
    <property type="component" value="Unassembled WGS sequence"/>
</dbReference>
<accession>A0AB37W037</accession>
<sequence>MAKRKRKATGIGNETKRARVESLEAPYFPFLRLPAELRNVVYNYVFSGTHHVFSSSGFRVTACNMGLLLVSRQVHTECALLLYKLSTFSFSFTAPIREFLEARTEQQLQSIEAMCVLGSFGSVIRDTGSSWFEKLGCEKKCSNR</sequence>
<organism evidence="1 2">
    <name type="scientific">Alternaria tenuissima</name>
    <dbReference type="NCBI Taxonomy" id="119927"/>
    <lineage>
        <taxon>Eukaryota</taxon>
        <taxon>Fungi</taxon>
        <taxon>Dikarya</taxon>
        <taxon>Ascomycota</taxon>
        <taxon>Pezizomycotina</taxon>
        <taxon>Dothideomycetes</taxon>
        <taxon>Pleosporomycetidae</taxon>
        <taxon>Pleosporales</taxon>
        <taxon>Pleosporineae</taxon>
        <taxon>Pleosporaceae</taxon>
        <taxon>Alternaria</taxon>
        <taxon>Alternaria sect. Alternaria</taxon>
        <taxon>Alternaria alternata complex</taxon>
    </lineage>
</organism>
<proteinExistence type="predicted"/>
<comment type="caution">
    <text evidence="1">The sequence shown here is derived from an EMBL/GenBank/DDBJ whole genome shotgun (WGS) entry which is preliminary data.</text>
</comment>
<name>A0AB37W037_9PLEO</name>
<dbReference type="AlphaFoldDB" id="A0AB37W037"/>
<reference evidence="1" key="1">
    <citation type="submission" date="2017-10" db="EMBL/GenBank/DDBJ databases">
        <authorList>
            <person name="Armitage A.D."/>
            <person name="Barbara D.J."/>
            <person name="Woodhall J.W."/>
            <person name="Sreenivasaprasad S."/>
            <person name="Lane C.R."/>
            <person name="Clarkson J.P."/>
            <person name="Harrison R.J."/>
        </authorList>
    </citation>
    <scope>NUCLEOTIDE SEQUENCE</scope>
    <source>
        <strain evidence="1">FERA 1164</strain>
    </source>
</reference>
<evidence type="ECO:0000313" key="1">
    <source>
        <dbReference type="EMBL" id="RYN16601.1"/>
    </source>
</evidence>
<protein>
    <recommendedName>
        <fullName evidence="3">F-box domain-containing protein</fullName>
    </recommendedName>
</protein>